<reference evidence="2 3" key="1">
    <citation type="submission" date="2016-11" db="EMBL/GenBank/DDBJ databases">
        <title>The macronuclear genome of Stentor coeruleus: a giant cell with tiny introns.</title>
        <authorList>
            <person name="Slabodnick M."/>
            <person name="Ruby J.G."/>
            <person name="Reiff S.B."/>
            <person name="Swart E.C."/>
            <person name="Gosai S."/>
            <person name="Prabakaran S."/>
            <person name="Witkowska E."/>
            <person name="Larue G.E."/>
            <person name="Fisher S."/>
            <person name="Freeman R.M."/>
            <person name="Gunawardena J."/>
            <person name="Chu W."/>
            <person name="Stover N.A."/>
            <person name="Gregory B.D."/>
            <person name="Nowacki M."/>
            <person name="Derisi J."/>
            <person name="Roy S.W."/>
            <person name="Marshall W.F."/>
            <person name="Sood P."/>
        </authorList>
    </citation>
    <scope>NUCLEOTIDE SEQUENCE [LARGE SCALE GENOMIC DNA]</scope>
    <source>
        <strain evidence="2">WM001</strain>
    </source>
</reference>
<evidence type="ECO:0000313" key="2">
    <source>
        <dbReference type="EMBL" id="OMJ82337.1"/>
    </source>
</evidence>
<gene>
    <name evidence="2" type="ORF">SteCoe_16998</name>
</gene>
<protein>
    <submittedName>
        <fullName evidence="2">Uncharacterized protein</fullName>
    </submittedName>
</protein>
<accession>A0A1R2C026</accession>
<name>A0A1R2C026_9CILI</name>
<organism evidence="2 3">
    <name type="scientific">Stentor coeruleus</name>
    <dbReference type="NCBI Taxonomy" id="5963"/>
    <lineage>
        <taxon>Eukaryota</taxon>
        <taxon>Sar</taxon>
        <taxon>Alveolata</taxon>
        <taxon>Ciliophora</taxon>
        <taxon>Postciliodesmatophora</taxon>
        <taxon>Heterotrichea</taxon>
        <taxon>Heterotrichida</taxon>
        <taxon>Stentoridae</taxon>
        <taxon>Stentor</taxon>
    </lineage>
</organism>
<comment type="caution">
    <text evidence="2">The sequence shown here is derived from an EMBL/GenBank/DDBJ whole genome shotgun (WGS) entry which is preliminary data.</text>
</comment>
<evidence type="ECO:0000313" key="3">
    <source>
        <dbReference type="Proteomes" id="UP000187209"/>
    </source>
</evidence>
<dbReference type="AlphaFoldDB" id="A0A1R2C026"/>
<evidence type="ECO:0000256" key="1">
    <source>
        <dbReference type="SAM" id="MobiDB-lite"/>
    </source>
</evidence>
<sequence length="153" mass="17208">MKGTKNKKTQTLSEPEPCSLKVIKTCKISGKINVTVRLIMTPPATPSKPKMLTSVRSSPGLEYNLQDSYTESLSHKDSVTTQDPSDFIEPPQNLSIPSLQEYIKHTSDQRITEPLESLTFPRNNPLKPPLSPKLSQKQYQNLSIKIPMKTSYH</sequence>
<dbReference type="EMBL" id="MPUH01000344">
    <property type="protein sequence ID" value="OMJ82337.1"/>
    <property type="molecule type" value="Genomic_DNA"/>
</dbReference>
<keyword evidence="3" id="KW-1185">Reference proteome</keyword>
<dbReference type="Proteomes" id="UP000187209">
    <property type="component" value="Unassembled WGS sequence"/>
</dbReference>
<feature type="region of interest" description="Disordered" evidence="1">
    <location>
        <begin position="67"/>
        <end position="91"/>
    </location>
</feature>
<proteinExistence type="predicted"/>